<dbReference type="GO" id="GO:0009086">
    <property type="term" value="P:methionine biosynthetic process"/>
    <property type="evidence" value="ECO:0007669"/>
    <property type="project" value="TreeGrafter"/>
</dbReference>
<evidence type="ECO:0000256" key="4">
    <source>
        <dbReference type="ARBA" id="ARBA00022630"/>
    </source>
</evidence>
<evidence type="ECO:0000256" key="6">
    <source>
        <dbReference type="ARBA" id="ARBA00023002"/>
    </source>
</evidence>
<protein>
    <recommendedName>
        <fullName evidence="8">Methylenetetrahydrofolate reductase</fullName>
    </recommendedName>
</protein>
<evidence type="ECO:0000256" key="1">
    <source>
        <dbReference type="ARBA" id="ARBA00001974"/>
    </source>
</evidence>
<comment type="catalytic activity">
    <reaction evidence="7">
        <text>(6S)-5-methyl-5,6,7,8-tetrahydrofolate + NAD(+) = (6R)-5,10-methylene-5,6,7,8-tetrahydrofolate + NADH + H(+)</text>
        <dbReference type="Rhea" id="RHEA:19821"/>
        <dbReference type="ChEBI" id="CHEBI:15378"/>
        <dbReference type="ChEBI" id="CHEBI:15636"/>
        <dbReference type="ChEBI" id="CHEBI:18608"/>
        <dbReference type="ChEBI" id="CHEBI:57540"/>
        <dbReference type="ChEBI" id="CHEBI:57945"/>
        <dbReference type="EC" id="1.5.1.54"/>
    </reaction>
    <physiologicalReaction direction="right-to-left" evidence="7">
        <dbReference type="Rhea" id="RHEA:19823"/>
    </physiologicalReaction>
</comment>
<keyword evidence="5 8" id="KW-0274">FAD</keyword>
<keyword evidence="6 8" id="KW-0560">Oxidoreductase</keyword>
<evidence type="ECO:0000256" key="7">
    <source>
        <dbReference type="ARBA" id="ARBA00048628"/>
    </source>
</evidence>
<dbReference type="InterPro" id="IPR003171">
    <property type="entry name" value="Mehydrof_redctse-like"/>
</dbReference>
<comment type="pathway">
    <text evidence="2 8">One-carbon metabolism; tetrahydrofolate interconversion.</text>
</comment>
<dbReference type="Gene3D" id="3.20.20.220">
    <property type="match status" value="1"/>
</dbReference>
<dbReference type="PANTHER" id="PTHR45754">
    <property type="entry name" value="METHYLENETETRAHYDROFOLATE REDUCTASE"/>
    <property type="match status" value="1"/>
</dbReference>
<evidence type="ECO:0000256" key="3">
    <source>
        <dbReference type="ARBA" id="ARBA00006743"/>
    </source>
</evidence>
<dbReference type="GO" id="GO:0035999">
    <property type="term" value="P:tetrahydrofolate interconversion"/>
    <property type="evidence" value="ECO:0007669"/>
    <property type="project" value="TreeGrafter"/>
</dbReference>
<dbReference type="PANTHER" id="PTHR45754:SF3">
    <property type="entry name" value="METHYLENETETRAHYDROFOLATE REDUCTASE (NADPH)"/>
    <property type="match status" value="1"/>
</dbReference>
<evidence type="ECO:0000256" key="5">
    <source>
        <dbReference type="ARBA" id="ARBA00022827"/>
    </source>
</evidence>
<name>A0AAU7VYT2_9MICO</name>
<dbReference type="GO" id="GO:0071949">
    <property type="term" value="F:FAD binding"/>
    <property type="evidence" value="ECO:0007669"/>
    <property type="project" value="TreeGrafter"/>
</dbReference>
<dbReference type="InterPro" id="IPR029041">
    <property type="entry name" value="FAD-linked_oxidoreductase-like"/>
</dbReference>
<organism evidence="9">
    <name type="scientific">Microbacterium sp. A8/3-1</name>
    <dbReference type="NCBI Taxonomy" id="3160749"/>
    <lineage>
        <taxon>Bacteria</taxon>
        <taxon>Bacillati</taxon>
        <taxon>Actinomycetota</taxon>
        <taxon>Actinomycetes</taxon>
        <taxon>Micrococcales</taxon>
        <taxon>Microbacteriaceae</taxon>
        <taxon>Microbacterium</taxon>
    </lineage>
</organism>
<proteinExistence type="inferred from homology"/>
<sequence>MTDTHSEAQLTLAELLKDFSLEVTGKEQEKLADAADHIPQGTRVNVTYLGNEDRASRVGTAASARRLGFTPVPHISARLVDSETELRDFLSDLGEADAAHSVFVIAGDPPAPHGPYSDALAVIDTGLFAGHGVEDVSISGYPEGHPSISAAKLWDALEDKIRSLERQGIPTSITTQFSFDADRVLDWIAEVRRRGFDLPIRIGVPGPAGVRRLVRFASRFGIASSAGIVKKYGFSLTNLLGTAGPDRFLADITEGYSREVHGDLRVHFYTFGDIEATSRWVEESLAVHR</sequence>
<comment type="cofactor">
    <cofactor evidence="1 8">
        <name>FAD</name>
        <dbReference type="ChEBI" id="CHEBI:57692"/>
    </cofactor>
</comment>
<evidence type="ECO:0000256" key="8">
    <source>
        <dbReference type="RuleBase" id="RU003862"/>
    </source>
</evidence>
<evidence type="ECO:0000313" key="9">
    <source>
        <dbReference type="EMBL" id="XBX78391.1"/>
    </source>
</evidence>
<evidence type="ECO:0000256" key="2">
    <source>
        <dbReference type="ARBA" id="ARBA00004777"/>
    </source>
</evidence>
<dbReference type="Pfam" id="PF02219">
    <property type="entry name" value="MTHFR"/>
    <property type="match status" value="1"/>
</dbReference>
<dbReference type="EMBL" id="CP158357">
    <property type="protein sequence ID" value="XBX78391.1"/>
    <property type="molecule type" value="Genomic_DNA"/>
</dbReference>
<keyword evidence="4 8" id="KW-0285">Flavoprotein</keyword>
<dbReference type="SUPFAM" id="SSF51730">
    <property type="entry name" value="FAD-linked oxidoreductase"/>
    <property type="match status" value="1"/>
</dbReference>
<dbReference type="GO" id="GO:0005829">
    <property type="term" value="C:cytosol"/>
    <property type="evidence" value="ECO:0007669"/>
    <property type="project" value="TreeGrafter"/>
</dbReference>
<comment type="similarity">
    <text evidence="3 8">Belongs to the methylenetetrahydrofolate reductase family.</text>
</comment>
<dbReference type="GO" id="GO:0106312">
    <property type="term" value="F:methylenetetrahydrofolate reductase (NADH) activity"/>
    <property type="evidence" value="ECO:0007669"/>
    <property type="project" value="UniProtKB-EC"/>
</dbReference>
<accession>A0AAU7VYT2</accession>
<dbReference type="RefSeq" id="WP_350351659.1">
    <property type="nucleotide sequence ID" value="NZ_CP158357.1"/>
</dbReference>
<reference evidence="9" key="1">
    <citation type="submission" date="2024-06" db="EMBL/GenBank/DDBJ databases">
        <title>Draft genome sequence of Microbacterium sp. strain A8/3-1, isolated from Oxytropis tragacanthoides Fisch. ex DC. Root nodules in the Altai region of Russia.</title>
        <authorList>
            <person name="Sazanova A."/>
            <person name="Guro P."/>
            <person name="Kuznetsova I."/>
            <person name="Belimov A."/>
            <person name="Safronova V."/>
        </authorList>
    </citation>
    <scope>NUCLEOTIDE SEQUENCE</scope>
    <source>
        <strain evidence="9">A8/3-1</strain>
    </source>
</reference>
<dbReference type="AlphaFoldDB" id="A0AAU7VYT2"/>
<gene>
    <name evidence="9" type="ORF">ABS642_21215</name>
</gene>